<evidence type="ECO:0000259" key="2">
    <source>
        <dbReference type="Pfam" id="PF04082"/>
    </source>
</evidence>
<dbReference type="RefSeq" id="XP_043139954.1">
    <property type="nucleotide sequence ID" value="XM_043282590.1"/>
</dbReference>
<organism evidence="3 4">
    <name type="scientific">Aspergillus chevalieri</name>
    <name type="common">Eurotium chevalieri</name>
    <dbReference type="NCBI Taxonomy" id="182096"/>
    <lineage>
        <taxon>Eukaryota</taxon>
        <taxon>Fungi</taxon>
        <taxon>Dikarya</taxon>
        <taxon>Ascomycota</taxon>
        <taxon>Pezizomycotina</taxon>
        <taxon>Eurotiomycetes</taxon>
        <taxon>Eurotiomycetidae</taxon>
        <taxon>Eurotiales</taxon>
        <taxon>Aspergillaceae</taxon>
        <taxon>Aspergillus</taxon>
        <taxon>Aspergillus subgen. Aspergillus</taxon>
    </lineage>
</organism>
<dbReference type="PANTHER" id="PTHR46910:SF17">
    <property type="entry name" value="SCFA-RELATED"/>
    <property type="match status" value="1"/>
</dbReference>
<proteinExistence type="predicted"/>
<evidence type="ECO:0000313" key="4">
    <source>
        <dbReference type="Proteomes" id="UP000637239"/>
    </source>
</evidence>
<dbReference type="EMBL" id="AP024422">
    <property type="protein sequence ID" value="BCR91432.1"/>
    <property type="molecule type" value="Genomic_DNA"/>
</dbReference>
<dbReference type="Pfam" id="PF04082">
    <property type="entry name" value="Fungal_trans"/>
    <property type="match status" value="1"/>
</dbReference>
<protein>
    <recommendedName>
        <fullName evidence="2">Xylanolytic transcriptional activator regulatory domain-containing protein</fullName>
    </recommendedName>
</protein>
<reference evidence="3" key="2">
    <citation type="submission" date="2021-02" db="EMBL/GenBank/DDBJ databases">
        <title>Aspergillus chevalieri M1 genome sequence.</title>
        <authorList>
            <person name="Kadooka C."/>
            <person name="Mori K."/>
            <person name="Futagami T."/>
        </authorList>
    </citation>
    <scope>NUCLEOTIDE SEQUENCE</scope>
    <source>
        <strain evidence="3">M1</strain>
    </source>
</reference>
<evidence type="ECO:0000313" key="3">
    <source>
        <dbReference type="EMBL" id="BCR91432.1"/>
    </source>
</evidence>
<feature type="domain" description="Xylanolytic transcriptional activator regulatory" evidence="2">
    <location>
        <begin position="12"/>
        <end position="176"/>
    </location>
</feature>
<name>A0A7R7VVA3_ASPCH</name>
<keyword evidence="4" id="KW-1185">Reference proteome</keyword>
<dbReference type="KEGG" id="ache:ACHE_70275S"/>
<dbReference type="AlphaFoldDB" id="A0A7R7VVA3"/>
<dbReference type="GO" id="GO:0008270">
    <property type="term" value="F:zinc ion binding"/>
    <property type="evidence" value="ECO:0007669"/>
    <property type="project" value="InterPro"/>
</dbReference>
<dbReference type="GO" id="GO:0006351">
    <property type="term" value="P:DNA-templated transcription"/>
    <property type="evidence" value="ECO:0007669"/>
    <property type="project" value="InterPro"/>
</dbReference>
<dbReference type="InterPro" id="IPR050987">
    <property type="entry name" value="AtrR-like"/>
</dbReference>
<gene>
    <name evidence="3" type="ORF">ACHE_70275S</name>
</gene>
<dbReference type="PANTHER" id="PTHR46910">
    <property type="entry name" value="TRANSCRIPTION FACTOR PDR1"/>
    <property type="match status" value="1"/>
</dbReference>
<dbReference type="GO" id="GO:0003700">
    <property type="term" value="F:DNA-binding transcription factor activity"/>
    <property type="evidence" value="ECO:0007669"/>
    <property type="project" value="InterPro"/>
</dbReference>
<accession>A0A7R7VVA3</accession>
<dbReference type="InterPro" id="IPR007219">
    <property type="entry name" value="XnlR_reg_dom"/>
</dbReference>
<sequence>MPPNDVLDQLITQFFDCVDWFMMVFHEGEFRRQYRNLIASVDVSASDGNNNFLWLLLLVLGLGAHYSSFTGSLGERQQNLQDLSKRLLAEIEYKFLPIIGSPNVEAVQICVLMGSFHLFNGRPTVGLGVLGSGIKIAQVIGLHRESMWQGVSDVARETRRRSWWALEVADKCVVSTHPASLLADQLIDYFPDTQPLPLGGRAL</sequence>
<dbReference type="GO" id="GO:0003677">
    <property type="term" value="F:DNA binding"/>
    <property type="evidence" value="ECO:0007669"/>
    <property type="project" value="InterPro"/>
</dbReference>
<keyword evidence="1" id="KW-0539">Nucleus</keyword>
<dbReference type="Proteomes" id="UP000637239">
    <property type="component" value="Chromosome 7"/>
</dbReference>
<reference evidence="3" key="1">
    <citation type="submission" date="2021-01" db="EMBL/GenBank/DDBJ databases">
        <authorList>
            <consortium name="Aspergillus chevalieri M1 genome sequencing consortium"/>
            <person name="Kazuki M."/>
            <person name="Futagami T."/>
        </authorList>
    </citation>
    <scope>NUCLEOTIDE SEQUENCE</scope>
    <source>
        <strain evidence="3">M1</strain>
    </source>
</reference>
<evidence type="ECO:0000256" key="1">
    <source>
        <dbReference type="ARBA" id="ARBA00023242"/>
    </source>
</evidence>
<dbReference type="GeneID" id="66985790"/>
<dbReference type="CDD" id="cd12148">
    <property type="entry name" value="fungal_TF_MHR"/>
    <property type="match status" value="1"/>
</dbReference>